<dbReference type="InterPro" id="IPR007451">
    <property type="entry name" value="HflD"/>
</dbReference>
<dbReference type="InterPro" id="IPR035932">
    <property type="entry name" value="HflD-like_sf"/>
</dbReference>
<evidence type="ECO:0000256" key="2">
    <source>
        <dbReference type="ARBA" id="ARBA00022490"/>
    </source>
</evidence>
<comment type="caution">
    <text evidence="5">The sequence shown here is derived from an EMBL/GenBank/DDBJ whole genome shotgun (WGS) entry which is preliminary data.</text>
</comment>
<dbReference type="EMBL" id="SPUH01000001">
    <property type="protein sequence ID" value="TKS54002.1"/>
    <property type="molecule type" value="Genomic_DNA"/>
</dbReference>
<dbReference type="AlphaFoldDB" id="A0A4Z1R3A5"/>
<dbReference type="Pfam" id="PF04356">
    <property type="entry name" value="DUF489"/>
    <property type="match status" value="1"/>
</dbReference>
<organism evidence="5 6">
    <name type="scientific">Luteimonas yindakuii</name>
    <dbReference type="NCBI Taxonomy" id="2565782"/>
    <lineage>
        <taxon>Bacteria</taxon>
        <taxon>Pseudomonadati</taxon>
        <taxon>Pseudomonadota</taxon>
        <taxon>Gammaproteobacteria</taxon>
        <taxon>Lysobacterales</taxon>
        <taxon>Lysobacteraceae</taxon>
        <taxon>Luteimonas</taxon>
    </lineage>
</organism>
<evidence type="ECO:0000256" key="3">
    <source>
        <dbReference type="ARBA" id="ARBA00023136"/>
    </source>
</evidence>
<sequence length="203" mass="21907">MTDSFDDRVLALAALAQALQQVRTTAETGQSRSDAASAVIDSVFRIDAESVSDVYGGVPPLHPGLRLLRDYLTRQAHDDAVPKLALAVMRLERRFSSEPAVQEAVGSGLRRLAPQAEAHGGTHPDVLNALGTLYADTISHLRPRVMVQGSPHYLGQAGVVAEIRALLLAAVRSAVLWRQVGGSQWDLLFSRGRMLESLGRLLP</sequence>
<keyword evidence="1 4" id="KW-1003">Cell membrane</keyword>
<dbReference type="Proteomes" id="UP000298681">
    <property type="component" value="Unassembled WGS sequence"/>
</dbReference>
<comment type="similarity">
    <text evidence="4">Belongs to the HflD family.</text>
</comment>
<dbReference type="SUPFAM" id="SSF101322">
    <property type="entry name" value="YcfC-like"/>
    <property type="match status" value="1"/>
</dbReference>
<dbReference type="Gene3D" id="1.10.3890.10">
    <property type="entry name" value="HflD-like"/>
    <property type="match status" value="1"/>
</dbReference>
<evidence type="ECO:0000256" key="1">
    <source>
        <dbReference type="ARBA" id="ARBA00022475"/>
    </source>
</evidence>
<comment type="subcellular location">
    <subcellularLocation>
        <location evidence="4">Cytoplasm</location>
    </subcellularLocation>
    <subcellularLocation>
        <location evidence="4">Cell membrane</location>
        <topology evidence="4">Peripheral membrane protein</topology>
        <orientation evidence="4">Cytoplasmic side</orientation>
    </subcellularLocation>
</comment>
<dbReference type="GO" id="GO:0005737">
    <property type="term" value="C:cytoplasm"/>
    <property type="evidence" value="ECO:0007669"/>
    <property type="project" value="UniProtKB-SubCell"/>
</dbReference>
<dbReference type="RefSeq" id="WP_134673385.1">
    <property type="nucleotide sequence ID" value="NZ_CP039383.2"/>
</dbReference>
<dbReference type="OrthoDB" id="9788031at2"/>
<gene>
    <name evidence="4 5" type="primary">hflD</name>
    <name evidence="5" type="ORF">E4582_03920</name>
</gene>
<evidence type="ECO:0000313" key="5">
    <source>
        <dbReference type="EMBL" id="TKS54002.1"/>
    </source>
</evidence>
<dbReference type="HAMAP" id="MF_00695">
    <property type="entry name" value="HflD_protein"/>
    <property type="match status" value="1"/>
</dbReference>
<keyword evidence="6" id="KW-1185">Reference proteome</keyword>
<dbReference type="GO" id="GO:0005886">
    <property type="term" value="C:plasma membrane"/>
    <property type="evidence" value="ECO:0007669"/>
    <property type="project" value="UniProtKB-SubCell"/>
</dbReference>
<evidence type="ECO:0000256" key="4">
    <source>
        <dbReference type="HAMAP-Rule" id="MF_00695"/>
    </source>
</evidence>
<proteinExistence type="inferred from homology"/>
<dbReference type="NCBIfam" id="NF001246">
    <property type="entry name" value="PRK00218.1-2"/>
    <property type="match status" value="1"/>
</dbReference>
<name>A0A4Z1R3A5_9GAMM</name>
<evidence type="ECO:0000313" key="6">
    <source>
        <dbReference type="Proteomes" id="UP000298681"/>
    </source>
</evidence>
<keyword evidence="3 4" id="KW-0472">Membrane</keyword>
<dbReference type="PANTHER" id="PTHR38100">
    <property type="entry name" value="HIGH FREQUENCY LYSOGENIZATION PROTEIN HFLD"/>
    <property type="match status" value="1"/>
</dbReference>
<dbReference type="PANTHER" id="PTHR38100:SF1">
    <property type="entry name" value="HIGH FREQUENCY LYSOGENIZATION PROTEIN HFLD"/>
    <property type="match status" value="1"/>
</dbReference>
<reference evidence="5 6" key="1">
    <citation type="submission" date="2019-01" db="EMBL/GenBank/DDBJ databases">
        <authorList>
            <person name="Zhang S."/>
        </authorList>
    </citation>
    <scope>NUCLEOTIDE SEQUENCE [LARGE SCALE GENOMIC DNA]</scope>
    <source>
        <strain evidence="5 6">1626</strain>
    </source>
</reference>
<protein>
    <recommendedName>
        <fullName evidence="4">High frequency lysogenization protein HflD homolog</fullName>
    </recommendedName>
</protein>
<keyword evidence="2 4" id="KW-0963">Cytoplasm</keyword>
<accession>A0A4Z1R3A5</accession>